<dbReference type="AlphaFoldDB" id="A0A0M3IG84"/>
<organism evidence="2 3">
    <name type="scientific">Ascaris lumbricoides</name>
    <name type="common">Giant roundworm</name>
    <dbReference type="NCBI Taxonomy" id="6252"/>
    <lineage>
        <taxon>Eukaryota</taxon>
        <taxon>Metazoa</taxon>
        <taxon>Ecdysozoa</taxon>
        <taxon>Nematoda</taxon>
        <taxon>Chromadorea</taxon>
        <taxon>Rhabditida</taxon>
        <taxon>Spirurina</taxon>
        <taxon>Ascaridomorpha</taxon>
        <taxon>Ascaridoidea</taxon>
        <taxon>Ascarididae</taxon>
        <taxon>Ascaris</taxon>
    </lineage>
</organism>
<evidence type="ECO:0000313" key="3">
    <source>
        <dbReference type="WBParaSite" id="ALUE_0001728301-mRNA-1"/>
    </source>
</evidence>
<evidence type="ECO:0000313" key="2">
    <source>
        <dbReference type="Proteomes" id="UP000036681"/>
    </source>
</evidence>
<reference evidence="3" key="1">
    <citation type="submission" date="2017-02" db="UniProtKB">
        <authorList>
            <consortium name="WormBaseParasite"/>
        </authorList>
    </citation>
    <scope>IDENTIFICATION</scope>
</reference>
<feature type="transmembrane region" description="Helical" evidence="1">
    <location>
        <begin position="147"/>
        <end position="167"/>
    </location>
</feature>
<sequence length="199" mass="22864">MRKLPIIYVCILSLQSINIDGYGDEGDIATRDRLNMNIEIKDQSNITIDIVKDENDCKCKQQHTFFNVECKILKERCECILLNDTMECDKPECSFVKPSKDHSRCICAEDFPIALCDICIRYFTSAAPSCAPLELLRKEDQQMRTRIGIILFLCTALLFIFCVYCVYSRLKRCIMKSKQSMSLPKGEGEELNTKETLCV</sequence>
<keyword evidence="1" id="KW-1133">Transmembrane helix</keyword>
<evidence type="ECO:0000256" key="1">
    <source>
        <dbReference type="SAM" id="Phobius"/>
    </source>
</evidence>
<accession>A0A0M3IG84</accession>
<name>A0A0M3IG84_ASCLU</name>
<keyword evidence="2" id="KW-1185">Reference proteome</keyword>
<dbReference type="WBParaSite" id="ALUE_0001728301-mRNA-1">
    <property type="protein sequence ID" value="ALUE_0001728301-mRNA-1"/>
    <property type="gene ID" value="ALUE_0001728301"/>
</dbReference>
<keyword evidence="1" id="KW-0812">Transmembrane</keyword>
<proteinExistence type="predicted"/>
<keyword evidence="1" id="KW-0472">Membrane</keyword>
<protein>
    <submittedName>
        <fullName evidence="3">EGF-like domain-containing protein</fullName>
    </submittedName>
</protein>
<dbReference type="Proteomes" id="UP000036681">
    <property type="component" value="Unplaced"/>
</dbReference>